<evidence type="ECO:0000313" key="3">
    <source>
        <dbReference type="Proteomes" id="UP000076128"/>
    </source>
</evidence>
<organism evidence="2 3">
    <name type="scientific">Frigidibacter mobilis</name>
    <dbReference type="NCBI Taxonomy" id="1335048"/>
    <lineage>
        <taxon>Bacteria</taxon>
        <taxon>Pseudomonadati</taxon>
        <taxon>Pseudomonadota</taxon>
        <taxon>Alphaproteobacteria</taxon>
        <taxon>Rhodobacterales</taxon>
        <taxon>Paracoccaceae</taxon>
        <taxon>Frigidibacter</taxon>
    </lineage>
</organism>
<evidence type="ECO:0008006" key="4">
    <source>
        <dbReference type="Google" id="ProtNLM"/>
    </source>
</evidence>
<proteinExistence type="predicted"/>
<keyword evidence="3" id="KW-1185">Reference proteome</keyword>
<gene>
    <name evidence="2" type="ORF">AKL17_0925</name>
</gene>
<feature type="region of interest" description="Disordered" evidence="1">
    <location>
        <begin position="265"/>
        <end position="286"/>
    </location>
</feature>
<reference evidence="2 3" key="1">
    <citation type="submission" date="2015-09" db="EMBL/GenBank/DDBJ databases">
        <title>Complete genome sequence of Defluviimonas alba cai42t isolated from an oilfield in Xinjiang.</title>
        <authorList>
            <person name="Geng S."/>
            <person name="Pan X."/>
            <person name="Wu X."/>
        </authorList>
    </citation>
    <scope>NUCLEOTIDE SEQUENCE [LARGE SCALE GENOMIC DNA]</scope>
    <source>
        <strain evidence="3">cai42</strain>
    </source>
</reference>
<dbReference type="STRING" id="1335048.AKL17_0925"/>
<dbReference type="KEGG" id="daa:AKL17_0925"/>
<accession>A0A159Z2A0</accession>
<dbReference type="Proteomes" id="UP000076128">
    <property type="component" value="Chromosome"/>
</dbReference>
<protein>
    <recommendedName>
        <fullName evidence="4">DUF2125 domain-containing protein</fullName>
    </recommendedName>
</protein>
<dbReference type="InterPro" id="IPR018666">
    <property type="entry name" value="DUF2125"/>
</dbReference>
<name>A0A159Z2A0_9RHOB</name>
<sequence>MRALLWITTAAAVLYGGYWVAGSTAMRRGAEAALADLQAQGIAGPAGITLRGFPSRFDLTVEPVQLRSGAVEWSAPFVQLFMLAYRPTHLIAVWPHEQALTLAGLRLAITSTDIRASAVVGANADLPLDRTVFVAKGLAINAGSTDRGATLAEARLATRATDPGRLVHDLGAELLGLTLSPALRAAADPADILPGTLDSLHLNAALTLDRPLDRHAASAPPRPVALTLRDLSLRWGDLTLTASGQLDRGRMAAYRAGSTSTQSIGARSWRWPSPPASCAPRSRRPMPPRWSDWQSCRATIPNGCRCRWCCRAAGSRLARCLSASRPGSDG</sequence>
<dbReference type="AlphaFoldDB" id="A0A159Z2A0"/>
<dbReference type="EMBL" id="CP012661">
    <property type="protein sequence ID" value="AMY68184.1"/>
    <property type="molecule type" value="Genomic_DNA"/>
</dbReference>
<evidence type="ECO:0000313" key="2">
    <source>
        <dbReference type="EMBL" id="AMY68184.1"/>
    </source>
</evidence>
<evidence type="ECO:0000256" key="1">
    <source>
        <dbReference type="SAM" id="MobiDB-lite"/>
    </source>
</evidence>
<dbReference type="Pfam" id="PF09898">
    <property type="entry name" value="DUF2125"/>
    <property type="match status" value="1"/>
</dbReference>